<gene>
    <name evidence="2" type="ORF">NDU88_000085</name>
</gene>
<accession>A0AAV7TEN2</accession>
<organism evidence="2 3">
    <name type="scientific">Pleurodeles waltl</name>
    <name type="common">Iberian ribbed newt</name>
    <dbReference type="NCBI Taxonomy" id="8319"/>
    <lineage>
        <taxon>Eukaryota</taxon>
        <taxon>Metazoa</taxon>
        <taxon>Chordata</taxon>
        <taxon>Craniata</taxon>
        <taxon>Vertebrata</taxon>
        <taxon>Euteleostomi</taxon>
        <taxon>Amphibia</taxon>
        <taxon>Batrachia</taxon>
        <taxon>Caudata</taxon>
        <taxon>Salamandroidea</taxon>
        <taxon>Salamandridae</taxon>
        <taxon>Pleurodelinae</taxon>
        <taxon>Pleurodeles</taxon>
    </lineage>
</organism>
<evidence type="ECO:0000313" key="3">
    <source>
        <dbReference type="Proteomes" id="UP001066276"/>
    </source>
</evidence>
<keyword evidence="3" id="KW-1185">Reference proteome</keyword>
<name>A0AAV7TEN2_PLEWA</name>
<reference evidence="2" key="1">
    <citation type="journal article" date="2022" name="bioRxiv">
        <title>Sequencing and chromosome-scale assembly of the giantPleurodeles waltlgenome.</title>
        <authorList>
            <person name="Brown T."/>
            <person name="Elewa A."/>
            <person name="Iarovenko S."/>
            <person name="Subramanian E."/>
            <person name="Araus A.J."/>
            <person name="Petzold A."/>
            <person name="Susuki M."/>
            <person name="Suzuki K.-i.T."/>
            <person name="Hayashi T."/>
            <person name="Toyoda A."/>
            <person name="Oliveira C."/>
            <person name="Osipova E."/>
            <person name="Leigh N.D."/>
            <person name="Simon A."/>
            <person name="Yun M.H."/>
        </authorList>
    </citation>
    <scope>NUCLEOTIDE SEQUENCE</scope>
    <source>
        <strain evidence="2">20211129_DDA</strain>
        <tissue evidence="2">Liver</tissue>
    </source>
</reference>
<protein>
    <submittedName>
        <fullName evidence="2">Uncharacterized protein</fullName>
    </submittedName>
</protein>
<dbReference type="EMBL" id="JANPWB010000006">
    <property type="protein sequence ID" value="KAJ1174794.1"/>
    <property type="molecule type" value="Genomic_DNA"/>
</dbReference>
<dbReference type="AlphaFoldDB" id="A0AAV7TEN2"/>
<evidence type="ECO:0000256" key="1">
    <source>
        <dbReference type="SAM" id="MobiDB-lite"/>
    </source>
</evidence>
<comment type="caution">
    <text evidence="2">The sequence shown here is derived from an EMBL/GenBank/DDBJ whole genome shotgun (WGS) entry which is preliminary data.</text>
</comment>
<sequence length="146" mass="16204">MLQGAEATRRDPSYFLFGLWALGEDGGIAALISVEGGECPGQIRRLRVRRTATGLLQRRPGGGLRSVPGSLEEGVERLRRDPERGRVRDRRIGPSRYAEEGGDKELVRTRHGGFPDEQKEERTLQIQKGIVAQALGGAVEMQLWTR</sequence>
<feature type="region of interest" description="Disordered" evidence="1">
    <location>
        <begin position="79"/>
        <end position="119"/>
    </location>
</feature>
<dbReference type="Proteomes" id="UP001066276">
    <property type="component" value="Chromosome 3_2"/>
</dbReference>
<proteinExistence type="predicted"/>
<evidence type="ECO:0000313" key="2">
    <source>
        <dbReference type="EMBL" id="KAJ1174794.1"/>
    </source>
</evidence>